<comment type="subcellular location">
    <subcellularLocation>
        <location evidence="1 10">Cell membrane</location>
        <topology evidence="1 10">Multi-pass membrane protein</topology>
    </subcellularLocation>
</comment>
<keyword evidence="8 10" id="KW-0472">Membrane</keyword>
<name>A0A4S4G0L5_9ACTN</name>
<evidence type="ECO:0000256" key="6">
    <source>
        <dbReference type="ARBA" id="ARBA00022989"/>
    </source>
</evidence>
<dbReference type="EMBL" id="SSTJ01000018">
    <property type="protein sequence ID" value="THG36032.1"/>
    <property type="molecule type" value="Genomic_DNA"/>
</dbReference>
<dbReference type="InterPro" id="IPR037673">
    <property type="entry name" value="MSC/AndL"/>
</dbReference>
<proteinExistence type="inferred from homology"/>
<dbReference type="PROSITE" id="PS01327">
    <property type="entry name" value="MSCL"/>
    <property type="match status" value="1"/>
</dbReference>
<organism evidence="11 12">
    <name type="scientific">Adlercreutzia caecimuris</name>
    <dbReference type="NCBI Taxonomy" id="671266"/>
    <lineage>
        <taxon>Bacteria</taxon>
        <taxon>Bacillati</taxon>
        <taxon>Actinomycetota</taxon>
        <taxon>Coriobacteriia</taxon>
        <taxon>Eggerthellales</taxon>
        <taxon>Eggerthellaceae</taxon>
        <taxon>Adlercreutzia</taxon>
    </lineage>
</organism>
<evidence type="ECO:0000256" key="4">
    <source>
        <dbReference type="ARBA" id="ARBA00022475"/>
    </source>
</evidence>
<dbReference type="Proteomes" id="UP000308978">
    <property type="component" value="Unassembled WGS sequence"/>
</dbReference>
<comment type="function">
    <text evidence="10">Channel that opens in response to stretch forces in the membrane lipid bilayer. May participate in the regulation of osmotic pressure changes within the cell.</text>
</comment>
<dbReference type="GO" id="GO:0008381">
    <property type="term" value="F:mechanosensitive monoatomic ion channel activity"/>
    <property type="evidence" value="ECO:0007669"/>
    <property type="project" value="UniProtKB-UniRule"/>
</dbReference>
<comment type="subunit">
    <text evidence="10">Homopentamer.</text>
</comment>
<dbReference type="HAMAP" id="MF_00115">
    <property type="entry name" value="MscL"/>
    <property type="match status" value="1"/>
</dbReference>
<dbReference type="PANTHER" id="PTHR30266">
    <property type="entry name" value="MECHANOSENSITIVE CHANNEL MSCL"/>
    <property type="match status" value="1"/>
</dbReference>
<comment type="caution">
    <text evidence="11">The sequence shown here is derived from an EMBL/GenBank/DDBJ whole genome shotgun (WGS) entry which is preliminary data.</text>
</comment>
<evidence type="ECO:0000313" key="11">
    <source>
        <dbReference type="EMBL" id="THG36032.1"/>
    </source>
</evidence>
<evidence type="ECO:0000256" key="8">
    <source>
        <dbReference type="ARBA" id="ARBA00023136"/>
    </source>
</evidence>
<keyword evidence="7 10" id="KW-0406">Ion transport</keyword>
<dbReference type="GO" id="GO:0005886">
    <property type="term" value="C:plasma membrane"/>
    <property type="evidence" value="ECO:0007669"/>
    <property type="project" value="UniProtKB-SubCell"/>
</dbReference>
<keyword evidence="5 10" id="KW-0812">Transmembrane</keyword>
<accession>A0A4S4G0L5</accession>
<evidence type="ECO:0000256" key="3">
    <source>
        <dbReference type="ARBA" id="ARBA00022448"/>
    </source>
</evidence>
<dbReference type="InterPro" id="IPR019823">
    <property type="entry name" value="Mechanosensitive_channel_CS"/>
</dbReference>
<evidence type="ECO:0000256" key="7">
    <source>
        <dbReference type="ARBA" id="ARBA00023065"/>
    </source>
</evidence>
<dbReference type="PANTHER" id="PTHR30266:SF2">
    <property type="entry name" value="LARGE-CONDUCTANCE MECHANOSENSITIVE CHANNEL"/>
    <property type="match status" value="1"/>
</dbReference>
<dbReference type="Pfam" id="PF01741">
    <property type="entry name" value="MscL"/>
    <property type="match status" value="1"/>
</dbReference>
<sequence length="159" mass="16730">MKGLLAEFKEFINRGNVIDMAVGIIIGAAFTAIVTSLTEDIINPLIKLITGGNGTDVAGLTIPVAGTANGIDFGAFISAIINFLIVAWVVFMIVKAFNKMKDGTAKLPFLKNAKGEEVIEHAPTCPFCLEEINVGATRCNHCTAELPAPAAVTVEVVAK</sequence>
<dbReference type="AlphaFoldDB" id="A0A4S4G0L5"/>
<protein>
    <recommendedName>
        <fullName evidence="10">Large-conductance mechanosensitive channel</fullName>
    </recommendedName>
</protein>
<gene>
    <name evidence="10 11" type="primary">mscL</name>
    <name evidence="11" type="ORF">E5986_10575</name>
</gene>
<evidence type="ECO:0000313" key="12">
    <source>
        <dbReference type="Proteomes" id="UP000308978"/>
    </source>
</evidence>
<dbReference type="SUPFAM" id="SSF81330">
    <property type="entry name" value="Gated mechanosensitive channel"/>
    <property type="match status" value="1"/>
</dbReference>
<dbReference type="InterPro" id="IPR036019">
    <property type="entry name" value="MscL_channel"/>
</dbReference>
<evidence type="ECO:0000256" key="9">
    <source>
        <dbReference type="ARBA" id="ARBA00023303"/>
    </source>
</evidence>
<evidence type="ECO:0000256" key="2">
    <source>
        <dbReference type="ARBA" id="ARBA00007254"/>
    </source>
</evidence>
<keyword evidence="6 10" id="KW-1133">Transmembrane helix</keyword>
<keyword evidence="3 10" id="KW-0813">Transport</keyword>
<evidence type="ECO:0000256" key="10">
    <source>
        <dbReference type="HAMAP-Rule" id="MF_00115"/>
    </source>
</evidence>
<dbReference type="InterPro" id="IPR001185">
    <property type="entry name" value="MS_channel"/>
</dbReference>
<keyword evidence="4 10" id="KW-1003">Cell membrane</keyword>
<reference evidence="11 12" key="1">
    <citation type="submission" date="2019-04" db="EMBL/GenBank/DDBJ databases">
        <title>Microbes associate with the intestines of laboratory mice.</title>
        <authorList>
            <person name="Navarre W."/>
            <person name="Wong E."/>
            <person name="Huang K.C."/>
            <person name="Tropini C."/>
            <person name="Ng K."/>
            <person name="Yu B."/>
        </authorList>
    </citation>
    <scope>NUCLEOTIDE SEQUENCE [LARGE SCALE GENOMIC DNA]</scope>
    <source>
        <strain evidence="11 12">NM80_B27</strain>
    </source>
</reference>
<keyword evidence="9 10" id="KW-0407">Ion channel</keyword>
<dbReference type="RefSeq" id="WP_136435788.1">
    <property type="nucleotide sequence ID" value="NZ_SSTJ01000018.1"/>
</dbReference>
<dbReference type="PRINTS" id="PR01264">
    <property type="entry name" value="MECHCHANNEL"/>
</dbReference>
<dbReference type="Gene3D" id="1.10.1200.120">
    <property type="entry name" value="Large-conductance mechanosensitive channel, MscL, domain 1"/>
    <property type="match status" value="1"/>
</dbReference>
<evidence type="ECO:0000256" key="5">
    <source>
        <dbReference type="ARBA" id="ARBA00022692"/>
    </source>
</evidence>
<comment type="similarity">
    <text evidence="2 10">Belongs to the MscL family.</text>
</comment>
<evidence type="ECO:0000256" key="1">
    <source>
        <dbReference type="ARBA" id="ARBA00004651"/>
    </source>
</evidence>
<dbReference type="NCBIfam" id="TIGR00220">
    <property type="entry name" value="mscL"/>
    <property type="match status" value="1"/>
</dbReference>
<feature type="transmembrane region" description="Helical" evidence="10">
    <location>
        <begin position="73"/>
        <end position="94"/>
    </location>
</feature>
<feature type="transmembrane region" description="Helical" evidence="10">
    <location>
        <begin position="20"/>
        <end position="38"/>
    </location>
</feature>